<reference evidence="8" key="1">
    <citation type="submission" date="2013-10" db="EMBL/GenBank/DDBJ databases">
        <authorList>
            <person name="Schartl M."/>
            <person name="Warren W."/>
        </authorList>
    </citation>
    <scope>NUCLEOTIDE SEQUENCE [LARGE SCALE GENOMIC DNA]</scope>
    <source>
        <strain evidence="8">female</strain>
    </source>
</reference>
<protein>
    <submittedName>
        <fullName evidence="7">Transmembrane protein 14A</fullName>
    </submittedName>
</protein>
<comment type="subcellular location">
    <subcellularLocation>
        <location evidence="1">Membrane</location>
    </subcellularLocation>
</comment>
<evidence type="ECO:0000256" key="2">
    <source>
        <dbReference type="ARBA" id="ARBA00007590"/>
    </source>
</evidence>
<evidence type="ECO:0000256" key="5">
    <source>
        <dbReference type="ARBA" id="ARBA00023136"/>
    </source>
</evidence>
<proteinExistence type="inferred from homology"/>
<organism evidence="7 8">
    <name type="scientific">Poecilia formosa</name>
    <name type="common">Amazon molly</name>
    <name type="synonym">Limia formosa</name>
    <dbReference type="NCBI Taxonomy" id="48698"/>
    <lineage>
        <taxon>Eukaryota</taxon>
        <taxon>Metazoa</taxon>
        <taxon>Chordata</taxon>
        <taxon>Craniata</taxon>
        <taxon>Vertebrata</taxon>
        <taxon>Euteleostomi</taxon>
        <taxon>Actinopterygii</taxon>
        <taxon>Neopterygii</taxon>
        <taxon>Teleostei</taxon>
        <taxon>Neoteleostei</taxon>
        <taxon>Acanthomorphata</taxon>
        <taxon>Ovalentaria</taxon>
        <taxon>Atherinomorphae</taxon>
        <taxon>Cyprinodontiformes</taxon>
        <taxon>Poeciliidae</taxon>
        <taxon>Poeciliinae</taxon>
        <taxon>Poecilia</taxon>
    </lineage>
</organism>
<dbReference type="PANTHER" id="PTHR12668">
    <property type="entry name" value="TRANSMEMBRANE PROTEIN 14, 15"/>
    <property type="match status" value="1"/>
</dbReference>
<feature type="transmembrane region" description="Helical" evidence="6">
    <location>
        <begin position="79"/>
        <end position="98"/>
    </location>
</feature>
<name>A0A087XSX9_POEFO</name>
<evidence type="ECO:0000313" key="7">
    <source>
        <dbReference type="Ensembl" id="ENSPFOP00000008882.2"/>
    </source>
</evidence>
<keyword evidence="8" id="KW-1185">Reference proteome</keyword>
<evidence type="ECO:0000313" key="8">
    <source>
        <dbReference type="Proteomes" id="UP000028760"/>
    </source>
</evidence>
<reference evidence="7" key="2">
    <citation type="submission" date="2025-08" db="UniProtKB">
        <authorList>
            <consortium name="Ensembl"/>
        </authorList>
    </citation>
    <scope>IDENTIFICATION</scope>
</reference>
<feature type="transmembrane region" description="Helical" evidence="6">
    <location>
        <begin position="29"/>
        <end position="49"/>
    </location>
</feature>
<keyword evidence="5 6" id="KW-0472">Membrane</keyword>
<dbReference type="eggNOG" id="KOG4267">
    <property type="taxonomic scope" value="Eukaryota"/>
</dbReference>
<reference evidence="7" key="3">
    <citation type="submission" date="2025-09" db="UniProtKB">
        <authorList>
            <consortium name="Ensembl"/>
        </authorList>
    </citation>
    <scope>IDENTIFICATION</scope>
</reference>
<feature type="transmembrane region" description="Helical" evidence="6">
    <location>
        <begin position="55"/>
        <end position="72"/>
    </location>
</feature>
<evidence type="ECO:0000256" key="1">
    <source>
        <dbReference type="ARBA" id="ARBA00004370"/>
    </source>
</evidence>
<dbReference type="InterPro" id="IPR005349">
    <property type="entry name" value="TMEM14"/>
</dbReference>
<keyword evidence="4 6" id="KW-1133">Transmembrane helix</keyword>
<dbReference type="GO" id="GO:0070453">
    <property type="term" value="P:regulation of heme biosynthetic process"/>
    <property type="evidence" value="ECO:0007669"/>
    <property type="project" value="TreeGrafter"/>
</dbReference>
<comment type="similarity">
    <text evidence="2">Belongs to the TMEM14 family.</text>
</comment>
<dbReference type="Pfam" id="PF03647">
    <property type="entry name" value="Tmemb_14"/>
    <property type="match status" value="1"/>
</dbReference>
<evidence type="ECO:0000256" key="4">
    <source>
        <dbReference type="ARBA" id="ARBA00022989"/>
    </source>
</evidence>
<dbReference type="Ensembl" id="ENSPFOT00000008894.2">
    <property type="protein sequence ID" value="ENSPFOP00000008882.2"/>
    <property type="gene ID" value="ENSPFOG00000008942.2"/>
</dbReference>
<dbReference type="Gene3D" id="1.10.10.1740">
    <property type="entry name" value="Transmembrane protein 14-like"/>
    <property type="match status" value="1"/>
</dbReference>
<evidence type="ECO:0000256" key="6">
    <source>
        <dbReference type="SAM" id="Phobius"/>
    </source>
</evidence>
<dbReference type="STRING" id="48698.ENSPFOP00000008882"/>
<dbReference type="AlphaFoldDB" id="A0A087XSX9"/>
<evidence type="ECO:0000256" key="3">
    <source>
        <dbReference type="ARBA" id="ARBA00022692"/>
    </source>
</evidence>
<dbReference type="Proteomes" id="UP000028760">
    <property type="component" value="Unassembled WGS sequence"/>
</dbReference>
<accession>A0A087XSX9</accession>
<dbReference type="InterPro" id="IPR044890">
    <property type="entry name" value="TMEM14_sf"/>
</dbReference>
<keyword evidence="3 6" id="KW-0812">Transmembrane</keyword>
<feature type="transmembrane region" description="Helical" evidence="6">
    <location>
        <begin position="6"/>
        <end position="22"/>
    </location>
</feature>
<dbReference type="PANTHER" id="PTHR12668:SF11">
    <property type="entry name" value="TRANSMEMBRANE PROTEIN 14A"/>
    <property type="match status" value="1"/>
</dbReference>
<dbReference type="Gene3D" id="6.10.250.1330">
    <property type="match status" value="1"/>
</dbReference>
<sequence length="101" mass="10692">MAMDWIGFGYAAATIFGGFMGYKRKGSVMSLIAGLVFGGLSAYGAYNVSNDPKDILVLLASSGLLAVIMGMRYKKSGKLMPAGIMSGLSLLMVFRLLLLTI</sequence>
<dbReference type="GeneTree" id="ENSGT00940000158206"/>
<dbReference type="EMBL" id="AYCK01002062">
    <property type="status" value="NOT_ANNOTATED_CDS"/>
    <property type="molecule type" value="Genomic_DNA"/>
</dbReference>
<dbReference type="GO" id="GO:0031966">
    <property type="term" value="C:mitochondrial membrane"/>
    <property type="evidence" value="ECO:0007669"/>
    <property type="project" value="TreeGrafter"/>
</dbReference>
<dbReference type="OMA" id="MGTRYKK"/>